<evidence type="ECO:0000313" key="1">
    <source>
        <dbReference type="EMBL" id="MBO1319621.1"/>
    </source>
</evidence>
<dbReference type="Proteomes" id="UP000664417">
    <property type="component" value="Unassembled WGS sequence"/>
</dbReference>
<reference evidence="1" key="1">
    <citation type="submission" date="2021-03" db="EMBL/GenBank/DDBJ databases">
        <authorList>
            <person name="Wang G."/>
        </authorList>
    </citation>
    <scope>NUCLEOTIDE SEQUENCE</scope>
    <source>
        <strain evidence="1">KCTC 12899</strain>
    </source>
</reference>
<dbReference type="Gene3D" id="3.10.620.30">
    <property type="match status" value="1"/>
</dbReference>
<gene>
    <name evidence="1" type="ORF">J3U88_14185</name>
</gene>
<evidence type="ECO:0008006" key="3">
    <source>
        <dbReference type="Google" id="ProtNLM"/>
    </source>
</evidence>
<keyword evidence="2" id="KW-1185">Reference proteome</keyword>
<comment type="caution">
    <text evidence="1">The sequence shown here is derived from an EMBL/GenBank/DDBJ whole genome shotgun (WGS) entry which is preliminary data.</text>
</comment>
<dbReference type="EMBL" id="JAFREP010000013">
    <property type="protein sequence ID" value="MBO1319621.1"/>
    <property type="molecule type" value="Genomic_DNA"/>
</dbReference>
<protein>
    <recommendedName>
        <fullName evidence="3">DUF3857 domain-containing protein</fullName>
    </recommendedName>
</protein>
<dbReference type="AlphaFoldDB" id="A0A8J7Q7A3"/>
<proteinExistence type="predicted"/>
<evidence type="ECO:0000313" key="2">
    <source>
        <dbReference type="Proteomes" id="UP000664417"/>
    </source>
</evidence>
<sequence>MERSIAFTMKRTSVFDSSTNAERIDVWRIRVGDAAVSRFGHVPFDEGGETLEVTVTDGAGNKRTYQPPAQPARDDLGADWYGFDNSQVAVIEGLSDGCLLEIRKVRRWSAERSFRALFLLQDVVPIQKLSVQVTVPKSIALHFDGEPFDERTKGERRLFSYERESVPALAWEPFAAPLPQRVKQTRMIHIGRADQREKRADLMDLQVQFRLHTDVVNSFRPTNSMGLLRLSRRLTRGEATPLAKLQALYRYVTLDIQDRGVRNQMFETTEQAIAGGYAHPLQKTAILQSLAAGIGLEAEVMLVRTRERGTHARPVFVIDEYMPCLRFELDGQLYYAAPYWKQPRLEMLPEALAGADTLHRQADGRVVAGRLPFNPSASPAVEEKLHIRQTGDGRVEVLHKLELAGDEAADWQRLWRESTPAAYRREIAARFGVGKRGFLLGEVSVAQEGRSLTVQYHAAPASVVGQSWDVYALEDWFLSRVGPPAPVAARQTAFHESAPIRVKQALEIHFTANTRLLSAAGRKAFDNDFATVTAEIVPKKDGLSYRLESLAKHPALPADSAPAYQAWAEFFTREAPRRIVLAREEQ</sequence>
<dbReference type="RefSeq" id="WP_207859527.1">
    <property type="nucleotide sequence ID" value="NZ_JAFREP010000013.1"/>
</dbReference>
<accession>A0A8J7Q7A3</accession>
<name>A0A8J7Q7A3_9BACT</name>
<organism evidence="1 2">
    <name type="scientific">Acanthopleuribacter pedis</name>
    <dbReference type="NCBI Taxonomy" id="442870"/>
    <lineage>
        <taxon>Bacteria</taxon>
        <taxon>Pseudomonadati</taxon>
        <taxon>Acidobacteriota</taxon>
        <taxon>Holophagae</taxon>
        <taxon>Acanthopleuribacterales</taxon>
        <taxon>Acanthopleuribacteraceae</taxon>
        <taxon>Acanthopleuribacter</taxon>
    </lineage>
</organism>
<dbReference type="Gene3D" id="2.60.40.3140">
    <property type="match status" value="1"/>
</dbReference>